<evidence type="ECO:0000313" key="3">
    <source>
        <dbReference type="Proteomes" id="UP000013827"/>
    </source>
</evidence>
<evidence type="ECO:0000313" key="2">
    <source>
        <dbReference type="EnsemblProtists" id="EOD36436"/>
    </source>
</evidence>
<dbReference type="EnsemblProtists" id="EOD36436">
    <property type="protein sequence ID" value="EOD36436"/>
    <property type="gene ID" value="EMIHUDRAFT_362523"/>
</dbReference>
<keyword evidence="3" id="KW-1185">Reference proteome</keyword>
<evidence type="ECO:0000256" key="1">
    <source>
        <dbReference type="SAM" id="MobiDB-lite"/>
    </source>
</evidence>
<dbReference type="PaxDb" id="2903-EOD26075"/>
<dbReference type="RefSeq" id="XP_005788865.1">
    <property type="nucleotide sequence ID" value="XM_005788808.1"/>
</dbReference>
<dbReference type="Proteomes" id="UP000013827">
    <property type="component" value="Unassembled WGS sequence"/>
</dbReference>
<dbReference type="GeneID" id="17281707"/>
<dbReference type="HOGENOM" id="CLU_2055857_0_0_1"/>
<dbReference type="GeneID" id="17271664"/>
<accession>A0A0D3KL01</accession>
<protein>
    <submittedName>
        <fullName evidence="2">Uncharacterized protein</fullName>
    </submittedName>
</protein>
<reference evidence="3" key="1">
    <citation type="journal article" date="2013" name="Nature">
        <title>Pan genome of the phytoplankton Emiliania underpins its global distribution.</title>
        <authorList>
            <person name="Read B.A."/>
            <person name="Kegel J."/>
            <person name="Klute M.J."/>
            <person name="Kuo A."/>
            <person name="Lefebvre S.C."/>
            <person name="Maumus F."/>
            <person name="Mayer C."/>
            <person name="Miller J."/>
            <person name="Monier A."/>
            <person name="Salamov A."/>
            <person name="Young J."/>
            <person name="Aguilar M."/>
            <person name="Claverie J.M."/>
            <person name="Frickenhaus S."/>
            <person name="Gonzalez K."/>
            <person name="Herman E.K."/>
            <person name="Lin Y.C."/>
            <person name="Napier J."/>
            <person name="Ogata H."/>
            <person name="Sarno A.F."/>
            <person name="Shmutz J."/>
            <person name="Schroeder D."/>
            <person name="de Vargas C."/>
            <person name="Verret F."/>
            <person name="von Dassow P."/>
            <person name="Valentin K."/>
            <person name="Van de Peer Y."/>
            <person name="Wheeler G."/>
            <person name="Dacks J.B."/>
            <person name="Delwiche C.F."/>
            <person name="Dyhrman S.T."/>
            <person name="Glockner G."/>
            <person name="John U."/>
            <person name="Richards T."/>
            <person name="Worden A.Z."/>
            <person name="Zhang X."/>
            <person name="Grigoriev I.V."/>
            <person name="Allen A.E."/>
            <person name="Bidle K."/>
            <person name="Borodovsky M."/>
            <person name="Bowler C."/>
            <person name="Brownlee C."/>
            <person name="Cock J.M."/>
            <person name="Elias M."/>
            <person name="Gladyshev V.N."/>
            <person name="Groth M."/>
            <person name="Guda C."/>
            <person name="Hadaegh A."/>
            <person name="Iglesias-Rodriguez M.D."/>
            <person name="Jenkins J."/>
            <person name="Jones B.M."/>
            <person name="Lawson T."/>
            <person name="Leese F."/>
            <person name="Lindquist E."/>
            <person name="Lobanov A."/>
            <person name="Lomsadze A."/>
            <person name="Malik S.B."/>
            <person name="Marsh M.E."/>
            <person name="Mackinder L."/>
            <person name="Mock T."/>
            <person name="Mueller-Roeber B."/>
            <person name="Pagarete A."/>
            <person name="Parker M."/>
            <person name="Probert I."/>
            <person name="Quesneville H."/>
            <person name="Raines C."/>
            <person name="Rensing S.A."/>
            <person name="Riano-Pachon D.M."/>
            <person name="Richier S."/>
            <person name="Rokitta S."/>
            <person name="Shiraiwa Y."/>
            <person name="Soanes D.M."/>
            <person name="van der Giezen M."/>
            <person name="Wahlund T.M."/>
            <person name="Williams B."/>
            <person name="Wilson W."/>
            <person name="Wolfe G."/>
            <person name="Wurch L.L."/>
        </authorList>
    </citation>
    <scope>NUCLEOTIDE SEQUENCE</scope>
</reference>
<sequence>MAAYGGYYTRQEQEDAMAARIDNPNRVGSGFINLGPQQRAPAVANTNWQTGSLLGGGPGVAHAAPPGVSDIWNNAPQPPQPPPRAPPPPAPMGMPPGMGAGGFGRTAAEQANLGLGFENL</sequence>
<organism evidence="2 3">
    <name type="scientific">Emiliania huxleyi (strain CCMP1516)</name>
    <dbReference type="NCBI Taxonomy" id="280463"/>
    <lineage>
        <taxon>Eukaryota</taxon>
        <taxon>Haptista</taxon>
        <taxon>Haptophyta</taxon>
        <taxon>Prymnesiophyceae</taxon>
        <taxon>Isochrysidales</taxon>
        <taxon>Noelaerhabdaceae</taxon>
        <taxon>Emiliania</taxon>
    </lineage>
</organism>
<dbReference type="EnsemblProtists" id="EOD26075">
    <property type="protein sequence ID" value="EOD26075"/>
    <property type="gene ID" value="EMIHUDRAFT_367088"/>
</dbReference>
<feature type="region of interest" description="Disordered" evidence="1">
    <location>
        <begin position="48"/>
        <end position="120"/>
    </location>
</feature>
<dbReference type="KEGG" id="ehx:EMIHUDRAFT_367088"/>
<dbReference type="RefSeq" id="XP_005778504.1">
    <property type="nucleotide sequence ID" value="XM_005778447.1"/>
</dbReference>
<name>A0A0D3KL01_EMIH1</name>
<reference evidence="2" key="2">
    <citation type="submission" date="2024-10" db="UniProtKB">
        <authorList>
            <consortium name="EnsemblProtists"/>
        </authorList>
    </citation>
    <scope>IDENTIFICATION</scope>
</reference>
<dbReference type="KEGG" id="ehx:EMIHUDRAFT_362523"/>
<feature type="compositionally biased region" description="Pro residues" evidence="1">
    <location>
        <begin position="76"/>
        <end position="94"/>
    </location>
</feature>
<proteinExistence type="predicted"/>
<dbReference type="AlphaFoldDB" id="A0A0D3KL01"/>